<dbReference type="InterPro" id="IPR030923">
    <property type="entry name" value="LptG"/>
</dbReference>
<feature type="transmembrane region" description="Helical" evidence="9">
    <location>
        <begin position="65"/>
        <end position="83"/>
    </location>
</feature>
<keyword evidence="11" id="KW-1185">Reference proteome</keyword>
<gene>
    <name evidence="10" type="primary">lptG</name>
    <name evidence="10" type="ORF">ACFFJP_12195</name>
</gene>
<evidence type="ECO:0000256" key="1">
    <source>
        <dbReference type="ARBA" id="ARBA00002265"/>
    </source>
</evidence>
<keyword evidence="4" id="KW-1003">Cell membrane</keyword>
<organism evidence="10 11">
    <name type="scientific">Rheinheimera tilapiae</name>
    <dbReference type="NCBI Taxonomy" id="875043"/>
    <lineage>
        <taxon>Bacteria</taxon>
        <taxon>Pseudomonadati</taxon>
        <taxon>Pseudomonadota</taxon>
        <taxon>Gammaproteobacteria</taxon>
        <taxon>Chromatiales</taxon>
        <taxon>Chromatiaceae</taxon>
        <taxon>Rheinheimera</taxon>
    </lineage>
</organism>
<evidence type="ECO:0000313" key="11">
    <source>
        <dbReference type="Proteomes" id="UP001589813"/>
    </source>
</evidence>
<comment type="similarity">
    <text evidence="3">Belongs to the LptF/LptG family.</text>
</comment>
<keyword evidence="5 9" id="KW-0812">Transmembrane</keyword>
<feature type="transmembrane region" description="Helical" evidence="9">
    <location>
        <begin position="274"/>
        <end position="293"/>
    </location>
</feature>
<dbReference type="Pfam" id="PF03739">
    <property type="entry name" value="LptF_LptG"/>
    <property type="match status" value="1"/>
</dbReference>
<evidence type="ECO:0000256" key="7">
    <source>
        <dbReference type="ARBA" id="ARBA00023136"/>
    </source>
</evidence>
<dbReference type="RefSeq" id="WP_377244196.1">
    <property type="nucleotide sequence ID" value="NZ_JBHLXP010000003.1"/>
</dbReference>
<sequence length="355" mass="39227">MLKIIDLYIGRIILSTTLLSLTVLLVLSGMFRFIDQLRLTDRGDYTVLVAAMFSLFTIPGDLVTFFPMAALIGGLIGLGMLASNSELVVMQAAGLSRLNIISSVMKTALLMMVLVMAVAEWGAPTAEKFARELKAKAISGGDLLAAQQGVWAKDGDDFVNIRQVSDDGALKDITIFEFTPDLALQAIVHARAASFFNGVWQLQDVSRLAFRDEKIEKHHWPEQRWRSTLTPDKLGVMSIKPELLSLKGLAEYIEYRQVNQQESSRYQLAYWRKATQPLTIVAMLLLALSFIFGPLRSVTMAARVLMGILTGFGFYMANEVFGPVALVYQLPPLLGAITPSVLFIGIAVYLMQKRG</sequence>
<accession>A0ABV6BE26</accession>
<evidence type="ECO:0000256" key="5">
    <source>
        <dbReference type="ARBA" id="ARBA00022692"/>
    </source>
</evidence>
<keyword evidence="7 9" id="KW-0472">Membrane</keyword>
<comment type="caution">
    <text evidence="10">The sequence shown here is derived from an EMBL/GenBank/DDBJ whole genome shotgun (WGS) entry which is preliminary data.</text>
</comment>
<name>A0ABV6BE26_9GAMM</name>
<dbReference type="PANTHER" id="PTHR33529">
    <property type="entry name" value="SLR0882 PROTEIN-RELATED"/>
    <property type="match status" value="1"/>
</dbReference>
<feature type="transmembrane region" description="Helical" evidence="9">
    <location>
        <begin position="300"/>
        <end position="318"/>
    </location>
</feature>
<dbReference type="PANTHER" id="PTHR33529:SF2">
    <property type="entry name" value="LIPOPOLYSACCHARIDE EXPORT SYSTEM PERMEASE PROTEIN LPTG"/>
    <property type="match status" value="1"/>
</dbReference>
<protein>
    <submittedName>
        <fullName evidence="10">LPS export ABC transporter permease LptG</fullName>
    </submittedName>
</protein>
<reference evidence="10 11" key="1">
    <citation type="submission" date="2024-09" db="EMBL/GenBank/DDBJ databases">
        <authorList>
            <person name="Sun Q."/>
            <person name="Mori K."/>
        </authorList>
    </citation>
    <scope>NUCLEOTIDE SEQUENCE [LARGE SCALE GENOMIC DNA]</scope>
    <source>
        <strain evidence="10 11">KCTC 23315</strain>
    </source>
</reference>
<feature type="transmembrane region" description="Helical" evidence="9">
    <location>
        <begin position="330"/>
        <end position="351"/>
    </location>
</feature>
<dbReference type="EMBL" id="JBHLXP010000003">
    <property type="protein sequence ID" value="MFC0049047.1"/>
    <property type="molecule type" value="Genomic_DNA"/>
</dbReference>
<evidence type="ECO:0000256" key="9">
    <source>
        <dbReference type="SAM" id="Phobius"/>
    </source>
</evidence>
<keyword evidence="6 9" id="KW-1133">Transmembrane helix</keyword>
<feature type="transmembrane region" description="Helical" evidence="9">
    <location>
        <begin position="104"/>
        <end position="123"/>
    </location>
</feature>
<comment type="subcellular location">
    <subcellularLocation>
        <location evidence="2">Cell membrane</location>
        <topology evidence="2">Multi-pass membrane protein</topology>
    </subcellularLocation>
</comment>
<evidence type="ECO:0000313" key="10">
    <source>
        <dbReference type="EMBL" id="MFC0049047.1"/>
    </source>
</evidence>
<evidence type="ECO:0000256" key="4">
    <source>
        <dbReference type="ARBA" id="ARBA00022475"/>
    </source>
</evidence>
<dbReference type="Proteomes" id="UP001589813">
    <property type="component" value="Unassembled WGS sequence"/>
</dbReference>
<evidence type="ECO:0000256" key="3">
    <source>
        <dbReference type="ARBA" id="ARBA00007725"/>
    </source>
</evidence>
<proteinExistence type="inferred from homology"/>
<comment type="function">
    <text evidence="1">Part of the ABC transporter complex LptBFG involved in the translocation of lipopolysaccharide (LPS) from the inner membrane to the outer membrane.</text>
</comment>
<dbReference type="InterPro" id="IPR005495">
    <property type="entry name" value="LptG/LptF_permease"/>
</dbReference>
<comment type="subunit">
    <text evidence="8">Component of the lipopolysaccharide transport and assembly complex. The LptBFG transporter is composed of two ATP-binding proteins (LptB) and two transmembrane proteins (LptF and LptG).</text>
</comment>
<evidence type="ECO:0000256" key="8">
    <source>
        <dbReference type="ARBA" id="ARBA00026081"/>
    </source>
</evidence>
<dbReference type="NCBIfam" id="TIGR04408">
    <property type="entry name" value="LptG_lptG"/>
    <property type="match status" value="1"/>
</dbReference>
<feature type="transmembrane region" description="Helical" evidence="9">
    <location>
        <begin position="12"/>
        <end position="31"/>
    </location>
</feature>
<evidence type="ECO:0000256" key="2">
    <source>
        <dbReference type="ARBA" id="ARBA00004651"/>
    </source>
</evidence>
<evidence type="ECO:0000256" key="6">
    <source>
        <dbReference type="ARBA" id="ARBA00022989"/>
    </source>
</evidence>